<dbReference type="GO" id="GO:0004674">
    <property type="term" value="F:protein serine/threonine kinase activity"/>
    <property type="evidence" value="ECO:0007669"/>
    <property type="project" value="UniProtKB-KW"/>
</dbReference>
<feature type="coiled-coil region" evidence="6">
    <location>
        <begin position="387"/>
        <end position="421"/>
    </location>
</feature>
<feature type="coiled-coil region" evidence="6">
    <location>
        <begin position="230"/>
        <end position="264"/>
    </location>
</feature>
<proteinExistence type="predicted"/>
<gene>
    <name evidence="8" type="ORF">P5673_005028</name>
</gene>
<feature type="compositionally biased region" description="Polar residues" evidence="7">
    <location>
        <begin position="48"/>
        <end position="64"/>
    </location>
</feature>
<feature type="region of interest" description="Disordered" evidence="7">
    <location>
        <begin position="331"/>
        <end position="370"/>
    </location>
</feature>
<feature type="region of interest" description="Disordered" evidence="7">
    <location>
        <begin position="1"/>
        <end position="102"/>
    </location>
</feature>
<sequence length="425" mass="47738">MEELFSLERASTGLQLELERSGSSSQMSHKAPMAASSETGTGVHEGENINQDSQHSNASVTSVGSDREFESITPSNRSEKHPGRKRKATQDGDSPGFLNKSGRAEASNKITEYFKVPKMTFPLPAEAHRIFWPHLRLRYSEPSSFLGKLKISYMTGKRSFLKHCPFFQFQADSSSTLPFPLKAMKHEAENDGSGSIESAGIFVHEATQTTLTATSLLEMETSLSNGAASSQEKENKIESLERLLEDYKKEVESQKKALAKAKEGLEKCLHINRKLLITASTLEKKTVRETCMKNRLRLGQFVPVRQGVSFVETWVDGHAFKELAGEELEKQKKGLTKKKPLSNPANAKERKLPKASGSDGDQFARPISPVLSPMEYHEREEILKLRAVALKKEETDMQVELEKLDRERNLHIRELKRIHNEDNSK</sequence>
<dbReference type="PANTHER" id="PTHR22974:SF23">
    <property type="entry name" value="TOUSLED-LIKE KINASE, ISOFORM G"/>
    <property type="match status" value="1"/>
</dbReference>
<keyword evidence="6" id="KW-0175">Coiled coil</keyword>
<reference evidence="8" key="2">
    <citation type="journal article" date="2023" name="Science">
        <title>Genomic signatures of disease resistance in endangered staghorn corals.</title>
        <authorList>
            <person name="Vollmer S.V."/>
            <person name="Selwyn J.D."/>
            <person name="Despard B.A."/>
            <person name="Roesel C.L."/>
        </authorList>
    </citation>
    <scope>NUCLEOTIDE SEQUENCE</scope>
    <source>
        <strain evidence="8">K2</strain>
    </source>
</reference>
<dbReference type="GO" id="GO:0007059">
    <property type="term" value="P:chromosome segregation"/>
    <property type="evidence" value="ECO:0007669"/>
    <property type="project" value="TreeGrafter"/>
</dbReference>
<evidence type="ECO:0000256" key="5">
    <source>
        <dbReference type="ARBA" id="ARBA00022840"/>
    </source>
</evidence>
<keyword evidence="1" id="KW-0723">Serine/threonine-protein kinase</keyword>
<dbReference type="GO" id="GO:0005524">
    <property type="term" value="F:ATP binding"/>
    <property type="evidence" value="ECO:0007669"/>
    <property type="project" value="UniProtKB-KW"/>
</dbReference>
<comment type="caution">
    <text evidence="8">The sequence shown here is derived from an EMBL/GenBank/DDBJ whole genome shotgun (WGS) entry which is preliminary data.</text>
</comment>
<dbReference type="GO" id="GO:0005634">
    <property type="term" value="C:nucleus"/>
    <property type="evidence" value="ECO:0007669"/>
    <property type="project" value="TreeGrafter"/>
</dbReference>
<evidence type="ECO:0000256" key="2">
    <source>
        <dbReference type="ARBA" id="ARBA00022679"/>
    </source>
</evidence>
<keyword evidence="3" id="KW-0547">Nucleotide-binding</keyword>
<evidence type="ECO:0000313" key="9">
    <source>
        <dbReference type="Proteomes" id="UP001249851"/>
    </source>
</evidence>
<evidence type="ECO:0000256" key="6">
    <source>
        <dbReference type="SAM" id="Coils"/>
    </source>
</evidence>
<dbReference type="EMBL" id="JARQWQ010000008">
    <property type="protein sequence ID" value="KAK2570248.1"/>
    <property type="molecule type" value="Genomic_DNA"/>
</dbReference>
<evidence type="ECO:0000256" key="3">
    <source>
        <dbReference type="ARBA" id="ARBA00022741"/>
    </source>
</evidence>
<dbReference type="PANTHER" id="PTHR22974">
    <property type="entry name" value="MIXED LINEAGE PROTEIN KINASE"/>
    <property type="match status" value="1"/>
</dbReference>
<dbReference type="Proteomes" id="UP001249851">
    <property type="component" value="Unassembled WGS sequence"/>
</dbReference>
<accession>A0AAD9QZR7</accession>
<keyword evidence="4 8" id="KW-0418">Kinase</keyword>
<dbReference type="AlphaFoldDB" id="A0AAD9QZR7"/>
<reference evidence="8" key="1">
    <citation type="journal article" date="2023" name="G3 (Bethesda)">
        <title>Whole genome assembly and annotation of the endangered Caribbean coral Acropora cervicornis.</title>
        <authorList>
            <person name="Selwyn J.D."/>
            <person name="Vollmer S.V."/>
        </authorList>
    </citation>
    <scope>NUCLEOTIDE SEQUENCE</scope>
    <source>
        <strain evidence="8">K2</strain>
    </source>
</reference>
<evidence type="ECO:0000256" key="1">
    <source>
        <dbReference type="ARBA" id="ARBA00022527"/>
    </source>
</evidence>
<name>A0AAD9QZR7_ACRCE</name>
<keyword evidence="5" id="KW-0067">ATP-binding</keyword>
<evidence type="ECO:0000256" key="4">
    <source>
        <dbReference type="ARBA" id="ARBA00022777"/>
    </source>
</evidence>
<evidence type="ECO:0000256" key="7">
    <source>
        <dbReference type="SAM" id="MobiDB-lite"/>
    </source>
</evidence>
<dbReference type="GO" id="GO:0035556">
    <property type="term" value="P:intracellular signal transduction"/>
    <property type="evidence" value="ECO:0007669"/>
    <property type="project" value="TreeGrafter"/>
</dbReference>
<keyword evidence="2" id="KW-0808">Transferase</keyword>
<keyword evidence="9" id="KW-1185">Reference proteome</keyword>
<organism evidence="8 9">
    <name type="scientific">Acropora cervicornis</name>
    <name type="common">Staghorn coral</name>
    <dbReference type="NCBI Taxonomy" id="6130"/>
    <lineage>
        <taxon>Eukaryota</taxon>
        <taxon>Metazoa</taxon>
        <taxon>Cnidaria</taxon>
        <taxon>Anthozoa</taxon>
        <taxon>Hexacorallia</taxon>
        <taxon>Scleractinia</taxon>
        <taxon>Astrocoeniina</taxon>
        <taxon>Acroporidae</taxon>
        <taxon>Acropora</taxon>
    </lineage>
</organism>
<protein>
    <submittedName>
        <fullName evidence="8">Serine/threonine-protein kinase tousled-like 2</fullName>
    </submittedName>
</protein>
<evidence type="ECO:0000313" key="8">
    <source>
        <dbReference type="EMBL" id="KAK2570248.1"/>
    </source>
</evidence>